<organism evidence="3 4">
    <name type="scientific">Ligaoa zhengdingensis</name>
    <dbReference type="NCBI Taxonomy" id="2763658"/>
    <lineage>
        <taxon>Bacteria</taxon>
        <taxon>Bacillati</taxon>
        <taxon>Bacillota</taxon>
        <taxon>Clostridia</taxon>
        <taxon>Eubacteriales</taxon>
        <taxon>Oscillospiraceae</taxon>
        <taxon>Ligaoa</taxon>
    </lineage>
</organism>
<name>A0A926DZG8_9FIRM</name>
<proteinExistence type="predicted"/>
<evidence type="ECO:0000313" key="3">
    <source>
        <dbReference type="EMBL" id="MBC8546956.1"/>
    </source>
</evidence>
<keyword evidence="4" id="KW-1185">Reference proteome</keyword>
<feature type="domain" description="SpoVT-AbrB" evidence="2">
    <location>
        <begin position="4"/>
        <end position="49"/>
    </location>
</feature>
<dbReference type="PANTHER" id="PTHR34860">
    <property type="entry name" value="REPRESSOR-LIKE PROTEIN SSO7C3"/>
    <property type="match status" value="1"/>
</dbReference>
<dbReference type="AlphaFoldDB" id="A0A926DZG8"/>
<dbReference type="InterPro" id="IPR007159">
    <property type="entry name" value="SpoVT-AbrB_dom"/>
</dbReference>
<dbReference type="InterPro" id="IPR037914">
    <property type="entry name" value="SpoVT-AbrB_sf"/>
</dbReference>
<reference evidence="3" key="1">
    <citation type="submission" date="2020-08" db="EMBL/GenBank/DDBJ databases">
        <title>Genome public.</title>
        <authorList>
            <person name="Liu C."/>
            <person name="Sun Q."/>
        </authorList>
    </citation>
    <scope>NUCLEOTIDE SEQUENCE</scope>
    <source>
        <strain evidence="3">NSJ-31</strain>
    </source>
</reference>
<protein>
    <submittedName>
        <fullName evidence="3">AbrB/MazE/SpoVT family DNA-binding domain-containing protein</fullName>
    </submittedName>
</protein>
<gene>
    <name evidence="3" type="ORF">H8711_08415</name>
</gene>
<evidence type="ECO:0000256" key="1">
    <source>
        <dbReference type="PROSITE-ProRule" id="PRU01076"/>
    </source>
</evidence>
<evidence type="ECO:0000313" key="4">
    <source>
        <dbReference type="Proteomes" id="UP000653127"/>
    </source>
</evidence>
<comment type="caution">
    <text evidence="3">The sequence shown here is derived from an EMBL/GenBank/DDBJ whole genome shotgun (WGS) entry which is preliminary data.</text>
</comment>
<dbReference type="NCBIfam" id="TIGR01439">
    <property type="entry name" value="lp_hng_hel_AbrB"/>
    <property type="match status" value="1"/>
</dbReference>
<dbReference type="PROSITE" id="PS51740">
    <property type="entry name" value="SPOVT_ABRB"/>
    <property type="match status" value="1"/>
</dbReference>
<dbReference type="RefSeq" id="WP_249283033.1">
    <property type="nucleotide sequence ID" value="NZ_JACRST010000011.1"/>
</dbReference>
<dbReference type="EMBL" id="JACRST010000011">
    <property type="protein sequence ID" value="MBC8546956.1"/>
    <property type="molecule type" value="Genomic_DNA"/>
</dbReference>
<dbReference type="Pfam" id="PF04014">
    <property type="entry name" value="MazE_antitoxin"/>
    <property type="match status" value="1"/>
</dbReference>
<sequence>MSEICERAVDELGRVVLPKELRHALDLREKMKLSIRREGDEIVLSKARPCCKLCGSEQELTEVGYNSLCAACIERIKAL</sequence>
<dbReference type="InterPro" id="IPR052975">
    <property type="entry name" value="Repressor-like_regulatory"/>
</dbReference>
<keyword evidence="1 3" id="KW-0238">DNA-binding</keyword>
<dbReference type="SMART" id="SM00966">
    <property type="entry name" value="SpoVT_AbrB"/>
    <property type="match status" value="1"/>
</dbReference>
<dbReference type="Proteomes" id="UP000653127">
    <property type="component" value="Unassembled WGS sequence"/>
</dbReference>
<evidence type="ECO:0000259" key="2">
    <source>
        <dbReference type="PROSITE" id="PS51740"/>
    </source>
</evidence>
<dbReference type="Gene3D" id="2.10.260.10">
    <property type="match status" value="1"/>
</dbReference>
<dbReference type="SUPFAM" id="SSF89447">
    <property type="entry name" value="AbrB/MazE/MraZ-like"/>
    <property type="match status" value="1"/>
</dbReference>
<dbReference type="GO" id="GO:0003677">
    <property type="term" value="F:DNA binding"/>
    <property type="evidence" value="ECO:0007669"/>
    <property type="project" value="UniProtKB-UniRule"/>
</dbReference>
<accession>A0A926DZG8</accession>
<dbReference type="PANTHER" id="PTHR34860:SF6">
    <property type="entry name" value="REPRESSOR-LIKE PROTEIN SSO7C3"/>
    <property type="match status" value="1"/>
</dbReference>